<dbReference type="AlphaFoldDB" id="A0A1S3SKA9"/>
<sequence>MQWLQVLEDRLWSSRRGLKERRTHDTAETSRLEQRLECPPVAMEDLASQPRTQHSITAVRGMPNTVLKSETDTKSLTVTQRLLHTASDPERLGLRTLGCPCSEYLPVCHQRMVHSLGDGETLHTGVDDLSCSYNTEMEPVNMPLGLETQTNPMRGDWNRYSSSVYSEGCLDKKVEGLIVDKVTVKVKGDVPPTWNADSHLGDRHLDYGESLETNPNVATHPPLHMFMDHDPVCTSMGPSNSHGRVLFDQVLNSNDTTRAQAQEGGATSGNSKEKRFLCMFCNKGFSCLQLYPVSHAPRPGW</sequence>
<dbReference type="Proteomes" id="UP001652741">
    <property type="component" value="Chromosome ssa08"/>
</dbReference>
<accession>A0A1S3SKA9</accession>
<proteinExistence type="predicted"/>
<reference evidence="2" key="1">
    <citation type="submission" date="2025-08" db="UniProtKB">
        <authorList>
            <consortium name="RefSeq"/>
        </authorList>
    </citation>
    <scope>IDENTIFICATION</scope>
</reference>
<dbReference type="GeneTree" id="ENSGT01090000260176"/>
<dbReference type="RefSeq" id="XP_014064785.1">
    <property type="nucleotide sequence ID" value="XM_014209310.2"/>
</dbReference>
<protein>
    <submittedName>
        <fullName evidence="2">Uncharacterized protein isoform X1</fullName>
    </submittedName>
</protein>
<evidence type="ECO:0000313" key="1">
    <source>
        <dbReference type="Proteomes" id="UP001652741"/>
    </source>
</evidence>
<dbReference type="KEGG" id="sasa:106610137"/>
<keyword evidence="1" id="KW-1185">Reference proteome</keyword>
<name>A0A1S3SKA9_SALSA</name>
<gene>
    <name evidence="2" type="primary">LOC106610137</name>
</gene>
<dbReference type="GeneID" id="106610137"/>
<organism evidence="1 2">
    <name type="scientific">Salmo salar</name>
    <name type="common">Atlantic salmon</name>
    <dbReference type="NCBI Taxonomy" id="8030"/>
    <lineage>
        <taxon>Eukaryota</taxon>
        <taxon>Metazoa</taxon>
        <taxon>Chordata</taxon>
        <taxon>Craniata</taxon>
        <taxon>Vertebrata</taxon>
        <taxon>Euteleostomi</taxon>
        <taxon>Actinopterygii</taxon>
        <taxon>Neopterygii</taxon>
        <taxon>Teleostei</taxon>
        <taxon>Protacanthopterygii</taxon>
        <taxon>Salmoniformes</taxon>
        <taxon>Salmonidae</taxon>
        <taxon>Salmoninae</taxon>
        <taxon>Salmo</taxon>
    </lineage>
</organism>
<evidence type="ECO:0000313" key="2">
    <source>
        <dbReference type="RefSeq" id="XP_014064785.1"/>
    </source>
</evidence>